<evidence type="ECO:0000313" key="2">
    <source>
        <dbReference type="EMBL" id="SJL14754.1"/>
    </source>
</evidence>
<dbReference type="Proteomes" id="UP000219338">
    <property type="component" value="Unassembled WGS sequence"/>
</dbReference>
<accession>A0A284S176</accession>
<protein>
    <submittedName>
        <fullName evidence="2">Uncharacterized protein</fullName>
    </submittedName>
</protein>
<keyword evidence="3" id="KW-1185">Reference proteome</keyword>
<evidence type="ECO:0000256" key="1">
    <source>
        <dbReference type="SAM" id="MobiDB-lite"/>
    </source>
</evidence>
<evidence type="ECO:0000313" key="3">
    <source>
        <dbReference type="Proteomes" id="UP000219338"/>
    </source>
</evidence>
<dbReference type="OrthoDB" id="3029366at2759"/>
<reference evidence="3" key="1">
    <citation type="journal article" date="2017" name="Nat. Ecol. Evol.">
        <title>Genome expansion and lineage-specific genetic innovations in the forest pathogenic fungi Armillaria.</title>
        <authorList>
            <person name="Sipos G."/>
            <person name="Prasanna A.N."/>
            <person name="Walter M.C."/>
            <person name="O'Connor E."/>
            <person name="Balint B."/>
            <person name="Krizsan K."/>
            <person name="Kiss B."/>
            <person name="Hess J."/>
            <person name="Varga T."/>
            <person name="Slot J."/>
            <person name="Riley R."/>
            <person name="Boka B."/>
            <person name="Rigling D."/>
            <person name="Barry K."/>
            <person name="Lee J."/>
            <person name="Mihaltcheva S."/>
            <person name="LaButti K."/>
            <person name="Lipzen A."/>
            <person name="Waldron R."/>
            <person name="Moloney N.M."/>
            <person name="Sperisen C."/>
            <person name="Kredics L."/>
            <person name="Vagvoelgyi C."/>
            <person name="Patrignani A."/>
            <person name="Fitzpatrick D."/>
            <person name="Nagy I."/>
            <person name="Doyle S."/>
            <person name="Anderson J.B."/>
            <person name="Grigoriev I.V."/>
            <person name="Gueldener U."/>
            <person name="Muensterkoetter M."/>
            <person name="Nagy L.G."/>
        </authorList>
    </citation>
    <scope>NUCLEOTIDE SEQUENCE [LARGE SCALE GENOMIC DNA]</scope>
    <source>
        <strain evidence="3">C18/9</strain>
    </source>
</reference>
<feature type="region of interest" description="Disordered" evidence="1">
    <location>
        <begin position="251"/>
        <end position="276"/>
    </location>
</feature>
<feature type="region of interest" description="Disordered" evidence="1">
    <location>
        <begin position="121"/>
        <end position="165"/>
    </location>
</feature>
<dbReference type="AlphaFoldDB" id="A0A284S176"/>
<feature type="compositionally biased region" description="Polar residues" evidence="1">
    <location>
        <begin position="251"/>
        <end position="262"/>
    </location>
</feature>
<proteinExistence type="predicted"/>
<feature type="compositionally biased region" description="Basic and acidic residues" evidence="1">
    <location>
        <begin position="82"/>
        <end position="97"/>
    </location>
</feature>
<dbReference type="EMBL" id="FUEG01000025">
    <property type="protein sequence ID" value="SJL14754.1"/>
    <property type="molecule type" value="Genomic_DNA"/>
</dbReference>
<feature type="region of interest" description="Disordered" evidence="1">
    <location>
        <begin position="17"/>
        <end position="40"/>
    </location>
</feature>
<name>A0A284S176_ARMOS</name>
<feature type="region of interest" description="Disordered" evidence="1">
    <location>
        <begin position="72"/>
        <end position="97"/>
    </location>
</feature>
<gene>
    <name evidence="2" type="ORF">ARMOST_18222</name>
</gene>
<sequence>MSAHNTSSIVPTLALLNTPNPVSGGDISGSSPLRSTTDHDRHLTSVTGAAGETRSVVSSDEHAATVEAKAGRANSYSLSRHKSVDQTTLREDNPEISTHIDPEISMYLSQVVARVKELRESTSFPSPGVAEEPLFHSLKGPRSRNEECQDSNNEASEERSSSPTSYVLCLDFSPTGIISSETDRESSGKPVSSPIQYTLSLEDVAFNNVSGADPPPPVDDIPSIGASSVVVANESSPDHSLYAAQLPYSRAASTTDGQSSPEGTVDDGLPEDTDLKPDMLESGLSGYGDVKEDIATNLPVLTLEGIKGTGSPEEIIECLRGICSACPAPERSRVNVVSESETLANISDAAPGSMVKVGVGNPR</sequence>
<organism evidence="2 3">
    <name type="scientific">Armillaria ostoyae</name>
    <name type="common">Armillaria root rot fungus</name>
    <dbReference type="NCBI Taxonomy" id="47428"/>
    <lineage>
        <taxon>Eukaryota</taxon>
        <taxon>Fungi</taxon>
        <taxon>Dikarya</taxon>
        <taxon>Basidiomycota</taxon>
        <taxon>Agaricomycotina</taxon>
        <taxon>Agaricomycetes</taxon>
        <taxon>Agaricomycetidae</taxon>
        <taxon>Agaricales</taxon>
        <taxon>Marasmiineae</taxon>
        <taxon>Physalacriaceae</taxon>
        <taxon>Armillaria</taxon>
    </lineage>
</organism>